<dbReference type="SMART" id="SM00278">
    <property type="entry name" value="HhH1"/>
    <property type="match status" value="2"/>
</dbReference>
<dbReference type="SUPFAM" id="SSF47781">
    <property type="entry name" value="RuvA domain 2-like"/>
    <property type="match status" value="1"/>
</dbReference>
<dbReference type="InterPro" id="IPR047296">
    <property type="entry name" value="GIY-YIG_UvrC_Cho"/>
</dbReference>
<dbReference type="Gene3D" id="3.30.420.340">
    <property type="entry name" value="UvrC, RNAse H endonuclease domain"/>
    <property type="match status" value="1"/>
</dbReference>
<dbReference type="NCBIfam" id="NF001824">
    <property type="entry name" value="PRK00558.1-5"/>
    <property type="match status" value="1"/>
</dbReference>
<evidence type="ECO:0000313" key="12">
    <source>
        <dbReference type="Proteomes" id="UP000655550"/>
    </source>
</evidence>
<dbReference type="SUPFAM" id="SSF82771">
    <property type="entry name" value="GIY-YIG endonuclease"/>
    <property type="match status" value="1"/>
</dbReference>
<dbReference type="Proteomes" id="UP000655550">
    <property type="component" value="Unassembled WGS sequence"/>
</dbReference>
<keyword evidence="5 7" id="KW-0234">DNA repair</keyword>
<dbReference type="InterPro" id="IPR035901">
    <property type="entry name" value="GIY-YIG_endonuc_sf"/>
</dbReference>
<dbReference type="InterPro" id="IPR050066">
    <property type="entry name" value="UvrABC_protein_C"/>
</dbReference>
<keyword evidence="4 7" id="KW-0267">Excision nuclease</keyword>
<comment type="subunit">
    <text evidence="7">Interacts with UvrB in an incision complex.</text>
</comment>
<comment type="caution">
    <text evidence="11">The sequence shown here is derived from an EMBL/GenBank/DDBJ whole genome shotgun (WGS) entry which is preliminary data.</text>
</comment>
<dbReference type="HAMAP" id="MF_00203">
    <property type="entry name" value="UvrC"/>
    <property type="match status" value="1"/>
</dbReference>
<sequence>MSDTFDAAAFLATCSSHPGVYRMFDTAGSLLYVGKAKNLRKRLSSYFRKSGLAPKTAALVARIAQVETTITGNETEALLLEQTLIKEWRPPYNILLRDDKSYPYVLLSDDAFPRLSLHRGSKRSKGRYFGPYPSGLAIRESLNLLQKAFQVRQCEDSYYRNRSRPCLQYQIKRCKAPCVGLVDEAEYAEDVRRSVMFLEGRSNVLSAELAAAMEQAAQDLQFERAAELRDQIALLRRVQDQQHMEGGQGNVDVVAALVSPGGACVHLISVRGGRVLGSKNFFPQVAIEEEGAEVLLAFLGQYYLGGSERELPDALIVNHDHDDLALLQAALAEVRGRAVDIAWRVRGTRARWQQLAVTNAEQALLARLANRQHLAARFDALGEALQLDEAPQRLECFDISHSSGEATVASCVVMGPEGPLKSDYRRYNIEGVAPGDDYAAMRQALQRRFARLAEGEGKRPDILLVDGGKGQLNMAREVLQELGLHDLLLLGVAKGTTRKPGLEVLYRDTADQAFTLPADSPALHLIQQVRDEAHRFAITGHRARRGKARRTSRLEDVAGVGPTRRRELLKHFGGLQELGRASVEEIAKTPGISKKLAEQIYAVLHSE</sequence>
<evidence type="ECO:0000259" key="9">
    <source>
        <dbReference type="PROSITE" id="PS50164"/>
    </source>
</evidence>
<dbReference type="PANTHER" id="PTHR30562:SF1">
    <property type="entry name" value="UVRABC SYSTEM PROTEIN C"/>
    <property type="match status" value="1"/>
</dbReference>
<feature type="domain" description="GIY-YIG" evidence="9">
    <location>
        <begin position="16"/>
        <end position="94"/>
    </location>
</feature>
<evidence type="ECO:0000259" key="8">
    <source>
        <dbReference type="PROSITE" id="PS50151"/>
    </source>
</evidence>
<accession>A0ABQ2AL35</accession>
<keyword evidence="2 7" id="KW-0227">DNA damage</keyword>
<evidence type="ECO:0000313" key="11">
    <source>
        <dbReference type="EMBL" id="GGH92129.1"/>
    </source>
</evidence>
<dbReference type="PANTHER" id="PTHR30562">
    <property type="entry name" value="UVRC/OXIDOREDUCTASE"/>
    <property type="match status" value="1"/>
</dbReference>
<dbReference type="NCBIfam" id="TIGR00194">
    <property type="entry name" value="uvrC"/>
    <property type="match status" value="1"/>
</dbReference>
<gene>
    <name evidence="7 11" type="primary">uvrC</name>
    <name evidence="11" type="ORF">GCM10007363_13700</name>
</gene>
<keyword evidence="1 7" id="KW-0963">Cytoplasm</keyword>
<dbReference type="Gene3D" id="3.40.1440.10">
    <property type="entry name" value="GIY-YIG endonuclease"/>
    <property type="match status" value="1"/>
</dbReference>
<comment type="subcellular location">
    <subcellularLocation>
        <location evidence="7">Cytoplasm</location>
    </subcellularLocation>
</comment>
<dbReference type="InterPro" id="IPR038476">
    <property type="entry name" value="UvrC_RNase_H_dom_sf"/>
</dbReference>
<dbReference type="Pfam" id="PF02151">
    <property type="entry name" value="UVR"/>
    <property type="match status" value="1"/>
</dbReference>
<dbReference type="Gene3D" id="4.10.860.10">
    <property type="entry name" value="UVR domain"/>
    <property type="match status" value="1"/>
</dbReference>
<name>A0ABQ2AL35_9PSED</name>
<dbReference type="PROSITE" id="PS50164">
    <property type="entry name" value="GIY_YIG"/>
    <property type="match status" value="1"/>
</dbReference>
<evidence type="ECO:0000256" key="3">
    <source>
        <dbReference type="ARBA" id="ARBA00022769"/>
    </source>
</evidence>
<dbReference type="CDD" id="cd10434">
    <property type="entry name" value="GIY-YIG_UvrC_Cho"/>
    <property type="match status" value="1"/>
</dbReference>
<dbReference type="PROSITE" id="PS50165">
    <property type="entry name" value="UVRC"/>
    <property type="match status" value="1"/>
</dbReference>
<comment type="function">
    <text evidence="7">The UvrABC repair system catalyzes the recognition and processing of DNA lesions. UvrC both incises the 5' and 3' sides of the lesion. The N-terminal half is responsible for the 3' incision and the C-terminal half is responsible for the 5' incision.</text>
</comment>
<comment type="similarity">
    <text evidence="7">Belongs to the UvrC family.</text>
</comment>
<keyword evidence="3 7" id="KW-0228">DNA excision</keyword>
<proteinExistence type="inferred from homology"/>
<evidence type="ECO:0000256" key="2">
    <source>
        <dbReference type="ARBA" id="ARBA00022763"/>
    </source>
</evidence>
<dbReference type="SUPFAM" id="SSF46600">
    <property type="entry name" value="C-terminal UvrC-binding domain of UvrB"/>
    <property type="match status" value="1"/>
</dbReference>
<dbReference type="InterPro" id="IPR004791">
    <property type="entry name" value="UvrC"/>
</dbReference>
<protein>
    <recommendedName>
        <fullName evidence="7">UvrABC system protein C</fullName>
        <shortName evidence="7">Protein UvrC</shortName>
    </recommendedName>
    <alternativeName>
        <fullName evidence="7">Excinuclease ABC subunit C</fullName>
    </alternativeName>
</protein>
<evidence type="ECO:0000256" key="1">
    <source>
        <dbReference type="ARBA" id="ARBA00022490"/>
    </source>
</evidence>
<dbReference type="SMART" id="SM00465">
    <property type="entry name" value="GIYc"/>
    <property type="match status" value="1"/>
</dbReference>
<dbReference type="InterPro" id="IPR010994">
    <property type="entry name" value="RuvA_2-like"/>
</dbReference>
<dbReference type="InterPro" id="IPR001162">
    <property type="entry name" value="UvrC_RNase_H_dom"/>
</dbReference>
<reference evidence="12" key="1">
    <citation type="journal article" date="2019" name="Int. J. Syst. Evol. Microbiol.">
        <title>The Global Catalogue of Microorganisms (GCM) 10K type strain sequencing project: providing services to taxonomists for standard genome sequencing and annotation.</title>
        <authorList>
            <consortium name="The Broad Institute Genomics Platform"/>
            <consortium name="The Broad Institute Genome Sequencing Center for Infectious Disease"/>
            <person name="Wu L."/>
            <person name="Ma J."/>
        </authorList>
    </citation>
    <scope>NUCLEOTIDE SEQUENCE [LARGE SCALE GENOMIC DNA]</scope>
    <source>
        <strain evidence="12">CCM 8778</strain>
    </source>
</reference>
<evidence type="ECO:0000259" key="10">
    <source>
        <dbReference type="PROSITE" id="PS50165"/>
    </source>
</evidence>
<feature type="domain" description="UvrC family homology region profile" evidence="10">
    <location>
        <begin position="253"/>
        <end position="479"/>
    </location>
</feature>
<dbReference type="Pfam" id="PF22920">
    <property type="entry name" value="UvrC_RNaseH"/>
    <property type="match status" value="1"/>
</dbReference>
<evidence type="ECO:0000256" key="7">
    <source>
        <dbReference type="HAMAP-Rule" id="MF_00203"/>
    </source>
</evidence>
<dbReference type="Pfam" id="PF01541">
    <property type="entry name" value="GIY-YIG"/>
    <property type="match status" value="1"/>
</dbReference>
<dbReference type="InterPro" id="IPR036876">
    <property type="entry name" value="UVR_dom_sf"/>
</dbReference>
<keyword evidence="6 7" id="KW-0742">SOS response</keyword>
<dbReference type="Pfam" id="PF14520">
    <property type="entry name" value="HHH_5"/>
    <property type="match status" value="1"/>
</dbReference>
<dbReference type="RefSeq" id="WP_093986807.1">
    <property type="nucleotide sequence ID" value="NZ_BMDE01000003.1"/>
</dbReference>
<dbReference type="Gene3D" id="1.10.150.20">
    <property type="entry name" value="5' to 3' exonuclease, C-terminal subdomain"/>
    <property type="match status" value="1"/>
</dbReference>
<organism evidence="11 12">
    <name type="scientific">Pseudomonas fluvialis</name>
    <dbReference type="NCBI Taxonomy" id="1793966"/>
    <lineage>
        <taxon>Bacteria</taxon>
        <taxon>Pseudomonadati</taxon>
        <taxon>Pseudomonadota</taxon>
        <taxon>Gammaproteobacteria</taxon>
        <taxon>Pseudomonadales</taxon>
        <taxon>Pseudomonadaceae</taxon>
        <taxon>Pseudomonas</taxon>
    </lineage>
</organism>
<evidence type="ECO:0000256" key="6">
    <source>
        <dbReference type="ARBA" id="ARBA00023236"/>
    </source>
</evidence>
<dbReference type="PROSITE" id="PS50151">
    <property type="entry name" value="UVR"/>
    <property type="match status" value="1"/>
</dbReference>
<dbReference type="InterPro" id="IPR003583">
    <property type="entry name" value="Hlx-hairpin-Hlx_DNA-bd_motif"/>
</dbReference>
<feature type="domain" description="UVR" evidence="8">
    <location>
        <begin position="203"/>
        <end position="238"/>
    </location>
</feature>
<evidence type="ECO:0000256" key="4">
    <source>
        <dbReference type="ARBA" id="ARBA00022881"/>
    </source>
</evidence>
<evidence type="ECO:0000256" key="5">
    <source>
        <dbReference type="ARBA" id="ARBA00023204"/>
    </source>
</evidence>
<dbReference type="InterPro" id="IPR001943">
    <property type="entry name" value="UVR_dom"/>
</dbReference>
<dbReference type="EMBL" id="BMDE01000003">
    <property type="protein sequence ID" value="GGH92129.1"/>
    <property type="molecule type" value="Genomic_DNA"/>
</dbReference>
<keyword evidence="12" id="KW-1185">Reference proteome</keyword>
<dbReference type="InterPro" id="IPR000305">
    <property type="entry name" value="GIY-YIG_endonuc"/>
</dbReference>
<dbReference type="Pfam" id="PF08459">
    <property type="entry name" value="UvrC_RNaseH_dom"/>
    <property type="match status" value="1"/>
</dbReference>